<proteinExistence type="predicted"/>
<evidence type="ECO:0000313" key="2">
    <source>
        <dbReference type="EMBL" id="XBS68229.1"/>
    </source>
</evidence>
<accession>A0AAU7Q522</accession>
<name>A0AAU7Q522_9GAMM</name>
<dbReference type="AlphaFoldDB" id="A0AAU7Q522"/>
<dbReference type="EMBL" id="CP157947">
    <property type="protein sequence ID" value="XBS68229.1"/>
    <property type="molecule type" value="Genomic_DNA"/>
</dbReference>
<gene>
    <name evidence="2" type="ORF">ABK905_15665</name>
</gene>
<feature type="region of interest" description="Disordered" evidence="1">
    <location>
        <begin position="52"/>
        <end position="81"/>
    </location>
</feature>
<organism evidence="2">
    <name type="scientific">Acerihabitans sp. KWT182</name>
    <dbReference type="NCBI Taxonomy" id="3157919"/>
    <lineage>
        <taxon>Bacteria</taxon>
        <taxon>Pseudomonadati</taxon>
        <taxon>Pseudomonadota</taxon>
        <taxon>Gammaproteobacteria</taxon>
        <taxon>Enterobacterales</taxon>
        <taxon>Pectobacteriaceae</taxon>
        <taxon>Acerihabitans</taxon>
    </lineage>
</organism>
<evidence type="ECO:0000256" key="1">
    <source>
        <dbReference type="SAM" id="MobiDB-lite"/>
    </source>
</evidence>
<feature type="compositionally biased region" description="Basic and acidic residues" evidence="1">
    <location>
        <begin position="56"/>
        <end position="69"/>
    </location>
</feature>
<protein>
    <submittedName>
        <fullName evidence="2">Uncharacterized protein</fullName>
    </submittedName>
</protein>
<reference evidence="2" key="1">
    <citation type="submission" date="2024-06" db="EMBL/GenBank/DDBJ databases">
        <authorList>
            <person name="Coelho C."/>
            <person name="Bento M."/>
            <person name="Garcia E."/>
            <person name="Camelo A."/>
            <person name="Brandao I."/>
            <person name="Espirito Santo C."/>
            <person name="Trovao J."/>
            <person name="Verissimo A."/>
            <person name="Costa J."/>
            <person name="Tiago I."/>
        </authorList>
    </citation>
    <scope>NUCLEOTIDE SEQUENCE</scope>
    <source>
        <strain evidence="2">KWT182</strain>
    </source>
</reference>
<sequence>MDSFAYVCLPDRRGGQQVFARRQALALLCLNRRWISMRGRRMQGFVAVFTPNGGREGGKNKDNHCHTAEYSEFSDDGAPGG</sequence>